<gene>
    <name evidence="1" type="ORF">HMPREF9997_00738</name>
</gene>
<dbReference type="EMBL" id="AMEM01000012">
    <property type="protein sequence ID" value="EKX91366.1"/>
    <property type="molecule type" value="Genomic_DNA"/>
</dbReference>
<dbReference type="STRING" id="1035195.HMPREF9997_00738"/>
<dbReference type="HOGENOM" id="CLU_007145_1_0_11"/>
<comment type="caution">
    <text evidence="1">The sequence shown here is derived from an EMBL/GenBank/DDBJ whole genome shotgun (WGS) entry which is preliminary data.</text>
</comment>
<accession>L1MKC5</accession>
<proteinExistence type="predicted"/>
<dbReference type="eggNOG" id="COG3093">
    <property type="taxonomic scope" value="Bacteria"/>
</dbReference>
<name>L1MKC5_9CORY</name>
<evidence type="ECO:0000313" key="1">
    <source>
        <dbReference type="EMBL" id="EKX91366.1"/>
    </source>
</evidence>
<keyword evidence="2" id="KW-1185">Reference proteome</keyword>
<dbReference type="AlphaFoldDB" id="L1MKC5"/>
<dbReference type="Proteomes" id="UP000010445">
    <property type="component" value="Unassembled WGS sequence"/>
</dbReference>
<organism evidence="1 2">
    <name type="scientific">Corynebacterium durum F0235</name>
    <dbReference type="NCBI Taxonomy" id="1035195"/>
    <lineage>
        <taxon>Bacteria</taxon>
        <taxon>Bacillati</taxon>
        <taxon>Actinomycetota</taxon>
        <taxon>Actinomycetes</taxon>
        <taxon>Mycobacteriales</taxon>
        <taxon>Corynebacteriaceae</taxon>
        <taxon>Corynebacterium</taxon>
    </lineage>
</organism>
<evidence type="ECO:0000313" key="2">
    <source>
        <dbReference type="Proteomes" id="UP000010445"/>
    </source>
</evidence>
<reference evidence="1 2" key="1">
    <citation type="submission" date="2012-05" db="EMBL/GenBank/DDBJ databases">
        <authorList>
            <person name="Weinstock G."/>
            <person name="Sodergren E."/>
            <person name="Lobos E.A."/>
            <person name="Fulton L."/>
            <person name="Fulton R."/>
            <person name="Courtney L."/>
            <person name="Fronick C."/>
            <person name="O'Laughlin M."/>
            <person name="Godfrey J."/>
            <person name="Wilson R.M."/>
            <person name="Miner T."/>
            <person name="Farmer C."/>
            <person name="Delehaunty K."/>
            <person name="Cordes M."/>
            <person name="Minx P."/>
            <person name="Tomlinson C."/>
            <person name="Chen J."/>
            <person name="Wollam A."/>
            <person name="Pepin K.H."/>
            <person name="Bhonagiri V."/>
            <person name="Zhang X."/>
            <person name="Suruliraj S."/>
            <person name="Warren W."/>
            <person name="Mitreva M."/>
            <person name="Mardis E.R."/>
            <person name="Wilson R.K."/>
        </authorList>
    </citation>
    <scope>NUCLEOTIDE SEQUENCE [LARGE SCALE GENOMIC DNA]</scope>
    <source>
        <strain evidence="1 2">F0235</strain>
    </source>
</reference>
<sequence>MLAGRWMEDSNYEDLQVISELADISLKDLESFISEATQGSDPAIRKVGSIFIFTSPKQAFLELGSMISLNLASRWAKIVSRVLLEPDLLEGLNLKQKIEAQMEGKQRTFSPILRSGLADSLALAGAINSLGDGTKLTEKVVSNILRQVTSDNDEDHTWLDIVDVLPLLAEAEPEIFLSALEDDLNTDNPSVAQLFQESRDFLGLDYQYKHHNLLRALETLCWSPEHLVSSIRILTNLCRYDLPKNSGDTPLISMSNSLCGWVRNTNADIPTRIQSIIACHLTDSLVGWNLIQKLWSNNYSVVSSLARPRYRYWEPDSKIVPAIEGSNFISEIVNQAIDWTREDNSKLPWLVEALAEVSAEDFDKIITFFEVELISDKLNKDTRLCAFEKARNIAARYEHLAITEQTISKEQKDRLNTLVASLEPSDDPRKFTYLFSWDPNLHNVDTIDNDEYSLALQDARHKAFDEIFSQSAPWDQLEAIAKRAGNPSQVGYTLALYNRTDTLDAILRWLGSDCAPLQEAATTWVNHHLEIKGPALLEHILGRDDFTGKARKLFISSIPTTSRFWHILHRYPDDYEAFWTRTQFFFITEEDMIIAIKKLIDQKRPWSAINVASRGIPNSPSGKEENLLESTLLLSILHAAIAQEPNPSEILPHTLFGIKKILDHLFNIDTPLDNLTTLVFAYFPLLQHHHEPLALSYALGVNPNLFVDLVRHMRKKKQNLNNSNSSLDLQPIHAWQILYGWNGFPGRRKDGTFDESMMKTWIKQVRLKLSKFDLIDEGDFFIGQAFRNIPVDPKDIWPPEPIRDLVESLRSDHLDNGILIGCINSRGPTSILDGGTEERKLAEQYKKDSLTVQARWPRTFRILRRIANLYTKEAHREDQEAQIYQDLD</sequence>
<dbReference type="PATRIC" id="fig|1035195.3.peg.660"/>
<protein>
    <submittedName>
        <fullName evidence="1">Putative phage head-tail adaptor</fullName>
    </submittedName>
</protein>